<dbReference type="OrthoDB" id="9812621at2"/>
<dbReference type="InterPro" id="IPR036505">
    <property type="entry name" value="Amidase/PGRP_sf"/>
</dbReference>
<feature type="domain" description="N-acetylmuramoyl-L-alanine amidase" evidence="4">
    <location>
        <begin position="15"/>
        <end position="143"/>
    </location>
</feature>
<protein>
    <recommendedName>
        <fullName evidence="2">Autolysin</fullName>
    </recommendedName>
    <alternativeName>
        <fullName evidence="1">Cell wall hydrolase</fullName>
    </alternativeName>
</protein>
<feature type="domain" description="Peptidoglycan recognition protein family" evidence="5">
    <location>
        <begin position="1"/>
        <end position="136"/>
    </location>
</feature>
<reference evidence="7 8" key="3">
    <citation type="journal article" date="2019" name="Int. J. Syst. Evol. Microbiol.">
        <title>Anaerobacillus isosaccharinicus sp. nov., an alkaliphilic bacterium which degrades isosaccharinic acid.</title>
        <authorList>
            <person name="Bassil N.M."/>
            <person name="Lloyd J.R."/>
        </authorList>
    </citation>
    <scope>NUCLEOTIDE SEQUENCE [LARGE SCALE GENOMIC DNA]</scope>
    <source>
        <strain evidence="7 8">NB2006</strain>
    </source>
</reference>
<dbReference type="AlphaFoldDB" id="A0A1S2LG14"/>
<dbReference type="Gene3D" id="3.40.80.10">
    <property type="entry name" value="Peptidoglycan recognition protein-like"/>
    <property type="match status" value="1"/>
</dbReference>
<dbReference type="PANTHER" id="PTHR41533">
    <property type="entry name" value="L,D-TRANSPEPTIDASE HI_1667-RELATED"/>
    <property type="match status" value="1"/>
</dbReference>
<dbReference type="SMART" id="SM00701">
    <property type="entry name" value="PGRP"/>
    <property type="match status" value="1"/>
</dbReference>
<reference evidence="7 8" key="2">
    <citation type="journal article" date="2017" name="Genome Announc.">
        <title>Draft Genome Sequences of Four Alkaliphilic Bacteria Belonging to the Anaerobacillus Genus.</title>
        <authorList>
            <person name="Bassil N.M."/>
            <person name="Lloyd J.R."/>
        </authorList>
    </citation>
    <scope>NUCLEOTIDE SEQUENCE [LARGE SCALE GENOMIC DNA]</scope>
    <source>
        <strain evidence="7 8">NB2006</strain>
    </source>
</reference>
<evidence type="ECO:0000259" key="4">
    <source>
        <dbReference type="SMART" id="SM00644"/>
    </source>
</evidence>
<dbReference type="SUPFAM" id="SSF55846">
    <property type="entry name" value="N-acetylmuramoyl-L-alanine amidase-like"/>
    <property type="match status" value="1"/>
</dbReference>
<name>A0A1S2LG14_9BACI</name>
<dbReference type="GO" id="GO:0009253">
    <property type="term" value="P:peptidoglycan catabolic process"/>
    <property type="evidence" value="ECO:0007669"/>
    <property type="project" value="InterPro"/>
</dbReference>
<dbReference type="InterPro" id="IPR036366">
    <property type="entry name" value="PGBDSf"/>
</dbReference>
<dbReference type="EMBL" id="CP063356">
    <property type="protein sequence ID" value="QOY34301.1"/>
    <property type="molecule type" value="Genomic_DNA"/>
</dbReference>
<keyword evidence="8" id="KW-1185">Reference proteome</keyword>
<dbReference type="InterPro" id="IPR002502">
    <property type="entry name" value="Amidase_domain"/>
</dbReference>
<dbReference type="InterPro" id="IPR002477">
    <property type="entry name" value="Peptidoglycan-bd-like"/>
</dbReference>
<reference evidence="6 8" key="1">
    <citation type="submission" date="2016-10" db="EMBL/GenBank/DDBJ databases">
        <title>Draft genome sequences of four alkaliphilic bacteria belonging to the Anaerobacillus genus.</title>
        <authorList>
            <person name="Bassil N.M."/>
            <person name="Lloyd J.R."/>
        </authorList>
    </citation>
    <scope>NUCLEOTIDE SEQUENCE [LARGE SCALE GENOMIC DNA]</scope>
    <source>
        <strain evidence="6 8">NB2006</strain>
    </source>
</reference>
<dbReference type="InterPro" id="IPR036365">
    <property type="entry name" value="PGBD-like_sf"/>
</dbReference>
<dbReference type="InterPro" id="IPR006619">
    <property type="entry name" value="PGRP_domain_met/bac"/>
</dbReference>
<reference evidence="7" key="4">
    <citation type="submission" date="2020-10" db="EMBL/GenBank/DDBJ databases">
        <authorList>
            <person name="Bassil N.M."/>
            <person name="Lloyd J.R."/>
        </authorList>
    </citation>
    <scope>NUCLEOTIDE SEQUENCE</scope>
    <source>
        <strain evidence="7">NB2006</strain>
    </source>
</reference>
<dbReference type="EMBL" id="LQXD01000137">
    <property type="protein sequence ID" value="OIJ11331.1"/>
    <property type="molecule type" value="Genomic_DNA"/>
</dbReference>
<gene>
    <name evidence="7" type="ORF">AWH56_016395</name>
    <name evidence="6" type="ORF">AWH56_16000</name>
</gene>
<evidence type="ECO:0000313" key="8">
    <source>
        <dbReference type="Proteomes" id="UP000180175"/>
    </source>
</evidence>
<dbReference type="PANTHER" id="PTHR41533:SF1">
    <property type="entry name" value="L,D-TRANSPEPTIDASE YCBB-RELATED"/>
    <property type="match status" value="1"/>
</dbReference>
<dbReference type="RefSeq" id="WP_071318016.1">
    <property type="nucleotide sequence ID" value="NZ_CP063356.2"/>
</dbReference>
<evidence type="ECO:0000256" key="3">
    <source>
        <dbReference type="SAM" id="MobiDB-lite"/>
    </source>
</evidence>
<evidence type="ECO:0000256" key="2">
    <source>
        <dbReference type="ARBA" id="ARBA00032390"/>
    </source>
</evidence>
<dbReference type="Gene3D" id="1.10.101.10">
    <property type="entry name" value="PGBD-like superfamily/PGBD"/>
    <property type="match status" value="3"/>
</dbReference>
<dbReference type="GO" id="GO:0008745">
    <property type="term" value="F:N-acetylmuramoyl-L-alanine amidase activity"/>
    <property type="evidence" value="ECO:0007669"/>
    <property type="project" value="InterPro"/>
</dbReference>
<feature type="region of interest" description="Disordered" evidence="3">
    <location>
        <begin position="155"/>
        <end position="182"/>
    </location>
</feature>
<evidence type="ECO:0000259" key="5">
    <source>
        <dbReference type="SMART" id="SM00701"/>
    </source>
</evidence>
<proteinExistence type="predicted"/>
<organism evidence="6 8">
    <name type="scientific">Anaerobacillus isosaccharinicus</name>
    <dbReference type="NCBI Taxonomy" id="1532552"/>
    <lineage>
        <taxon>Bacteria</taxon>
        <taxon>Bacillati</taxon>
        <taxon>Bacillota</taxon>
        <taxon>Bacilli</taxon>
        <taxon>Bacillales</taxon>
        <taxon>Bacillaceae</taxon>
        <taxon>Anaerobacillus</taxon>
    </lineage>
</organism>
<dbReference type="Pfam" id="PF01510">
    <property type="entry name" value="Amidase_2"/>
    <property type="match status" value="1"/>
</dbReference>
<evidence type="ECO:0000313" key="6">
    <source>
        <dbReference type="EMBL" id="OIJ11331.1"/>
    </source>
</evidence>
<dbReference type="SMART" id="SM00644">
    <property type="entry name" value="Ami_2"/>
    <property type="match status" value="1"/>
</dbReference>
<dbReference type="GO" id="GO:0008270">
    <property type="term" value="F:zinc ion binding"/>
    <property type="evidence" value="ECO:0007669"/>
    <property type="project" value="InterPro"/>
</dbReference>
<feature type="region of interest" description="Disordered" evidence="3">
    <location>
        <begin position="245"/>
        <end position="265"/>
    </location>
</feature>
<feature type="compositionally biased region" description="Low complexity" evidence="3">
    <location>
        <begin position="160"/>
        <end position="175"/>
    </location>
</feature>
<dbReference type="CDD" id="cd06583">
    <property type="entry name" value="PGRP"/>
    <property type="match status" value="1"/>
</dbReference>
<dbReference type="Proteomes" id="UP000180175">
    <property type="component" value="Chromosome"/>
</dbReference>
<dbReference type="SUPFAM" id="SSF47090">
    <property type="entry name" value="PGBD-like"/>
    <property type="match status" value="3"/>
</dbReference>
<dbReference type="KEGG" id="aia:AWH56_016395"/>
<dbReference type="Pfam" id="PF01471">
    <property type="entry name" value="PG_binding_1"/>
    <property type="match status" value="3"/>
</dbReference>
<dbReference type="InterPro" id="IPR052905">
    <property type="entry name" value="LD-transpeptidase_YkuD-like"/>
</dbReference>
<sequence length="405" mass="45187">MQINDKRNSLVKHANKTYRRRARSEIRNIAIHHSATTSGSAEAFARYHVNQLDWPGVAYHYVINKDGSIDLCHDPEVVSYHVGNSNGRALGICMVGDFRTQTLDAPQRNAALELVKNLINDFNLTVDDVWGHIEFPGYSWKPCPSINMEQFRSSLREAGSPTSSPINNIPSQPSPRQIISRGDRGDDVKTIQQKLADLGFNPGPIDGIFGPLTVDAVERFQRSARIGVDGVVGPETRSALENYEATTDPVEHGAPSDEPDQREEQYLGEQRRMLRLIRPMMRGEDVIQVQEKVGALIDGVYGPATERSVMAFQRRNNLTVDGIVGPLTWRALDATNGNVPVYERILSLQTPMMRGDDVRHVQQALNVQVDGIFGPNTERAVREFQRQAGITVDGIVGPQTWNRLF</sequence>
<evidence type="ECO:0000313" key="7">
    <source>
        <dbReference type="EMBL" id="QOY34301.1"/>
    </source>
</evidence>
<evidence type="ECO:0000256" key="1">
    <source>
        <dbReference type="ARBA" id="ARBA00030881"/>
    </source>
</evidence>
<accession>A0A1S2LG14</accession>